<comment type="caution">
    <text evidence="1">The sequence shown here is derived from an EMBL/GenBank/DDBJ whole genome shotgun (WGS) entry which is preliminary data.</text>
</comment>
<proteinExistence type="predicted"/>
<dbReference type="PANTHER" id="PTHR36847">
    <property type="entry name" value="AMIDOLIGASE ENZYME"/>
    <property type="match status" value="1"/>
</dbReference>
<protein>
    <submittedName>
        <fullName evidence="1">Uncharacterized protein</fullName>
    </submittedName>
</protein>
<evidence type="ECO:0000313" key="1">
    <source>
        <dbReference type="EMBL" id="RYP03990.1"/>
    </source>
</evidence>
<dbReference type="PANTHER" id="PTHR36847:SF1">
    <property type="entry name" value="AMIDOLIGASE ENZYME"/>
    <property type="match status" value="1"/>
</dbReference>
<name>A0A4Q4TER0_9PEZI</name>
<dbReference type="STRING" id="155417.A0A4Q4TER0"/>
<reference evidence="1 2" key="1">
    <citation type="submission" date="2018-06" db="EMBL/GenBank/DDBJ databases">
        <title>Complete Genomes of Monosporascus.</title>
        <authorList>
            <person name="Robinson A.J."/>
            <person name="Natvig D.O."/>
        </authorList>
    </citation>
    <scope>NUCLEOTIDE SEQUENCE [LARGE SCALE GENOMIC DNA]</scope>
    <source>
        <strain evidence="1 2">CBS 110550</strain>
    </source>
</reference>
<organism evidence="1 2">
    <name type="scientific">Monosporascus ibericus</name>
    <dbReference type="NCBI Taxonomy" id="155417"/>
    <lineage>
        <taxon>Eukaryota</taxon>
        <taxon>Fungi</taxon>
        <taxon>Dikarya</taxon>
        <taxon>Ascomycota</taxon>
        <taxon>Pezizomycotina</taxon>
        <taxon>Sordariomycetes</taxon>
        <taxon>Xylariomycetidae</taxon>
        <taxon>Xylariales</taxon>
        <taxon>Xylariales incertae sedis</taxon>
        <taxon>Monosporascus</taxon>
    </lineage>
</organism>
<evidence type="ECO:0000313" key="2">
    <source>
        <dbReference type="Proteomes" id="UP000293360"/>
    </source>
</evidence>
<dbReference type="Proteomes" id="UP000293360">
    <property type="component" value="Unassembled WGS sequence"/>
</dbReference>
<sequence>MTAPKTPERTFGVEFEFLVHVDLIGLTEKQQSELSRRLKNEHVYLIAQVIEEYLEGLGLEDPVETSNGLRITENSRSENEDKCAAWIVKRDDSVKADGINVRPAYFNDTCGLHVHVGLGDKVIPLLACQKLYSLLFLGGEEVLKPLFRPCRNNNHHCLDIRTHSSLVTPREDPPDLTGSVLGEGFKHCFPDEGGSGEERTALDKLWRAANVEKFCDLVEGAPGGRLAYWFSHLRYEDQIMGKATIEFRKAEGNLGEPGNLDFVRTWPQVCTTLVAFAMDSGPPEFQRAIRAVRVSTAAEAPGTMLNRFLTTVGLPRDVLSSLVQRANETLAIHLLAVSPPRDRSPAVHPAQLAIQADGVLVVQQSRHDGPSAPPPGLRGRPVDGPRHDAAPAHLWVQEQAPQDHDVVFVRGGTETGKVQLPPQRDVAATLVGLRQHRDPRPVVRPDEPERVLHPVHGVPAEAMYHSQRGDASGQVRV</sequence>
<accession>A0A4Q4TER0</accession>
<dbReference type="OrthoDB" id="412402at2759"/>
<dbReference type="EMBL" id="QJNU01000233">
    <property type="protein sequence ID" value="RYP03990.1"/>
    <property type="molecule type" value="Genomic_DNA"/>
</dbReference>
<dbReference type="AlphaFoldDB" id="A0A4Q4TER0"/>
<gene>
    <name evidence="1" type="ORF">DL764_004761</name>
</gene>
<keyword evidence="2" id="KW-1185">Reference proteome</keyword>